<evidence type="ECO:0000313" key="3">
    <source>
        <dbReference type="EMBL" id="OKS86504.1"/>
    </source>
</evidence>
<dbReference type="RefSeq" id="WP_216351030.1">
    <property type="nucleotide sequence ID" value="NZ_FPAM01000004.1"/>
</dbReference>
<protein>
    <recommendedName>
        <fullName evidence="2">eCIS core domain-containing protein</fullName>
    </recommendedName>
</protein>
<dbReference type="Pfam" id="PF13699">
    <property type="entry name" value="eCIS_core"/>
    <property type="match status" value="1"/>
</dbReference>
<dbReference type="InterPro" id="IPR025295">
    <property type="entry name" value="eCIS_core_dom"/>
</dbReference>
<reference evidence="3 4" key="1">
    <citation type="submission" date="2016-11" db="EMBL/GenBank/DDBJ databases">
        <title>Whole Genome Sequencing of Mucilaginibacter polytrichastri RG4-7(T) isolated from the moss sample.</title>
        <authorList>
            <person name="Li Y."/>
        </authorList>
    </citation>
    <scope>NUCLEOTIDE SEQUENCE [LARGE SCALE GENOMIC DNA]</scope>
    <source>
        <strain evidence="3 4">RG4-7</strain>
    </source>
</reference>
<keyword evidence="4" id="KW-1185">Reference proteome</keyword>
<evidence type="ECO:0000313" key="4">
    <source>
        <dbReference type="Proteomes" id="UP000186720"/>
    </source>
</evidence>
<dbReference type="EMBL" id="MPPL01000001">
    <property type="protein sequence ID" value="OKS86504.1"/>
    <property type="molecule type" value="Genomic_DNA"/>
</dbReference>
<dbReference type="STRING" id="1302689.RG47T_1960"/>
<gene>
    <name evidence="3" type="ORF">RG47T_1960</name>
</gene>
<evidence type="ECO:0000259" key="2">
    <source>
        <dbReference type="Pfam" id="PF13699"/>
    </source>
</evidence>
<dbReference type="AlphaFoldDB" id="A0A1Q5ZXK2"/>
<organism evidence="3 4">
    <name type="scientific">Mucilaginibacter polytrichastri</name>
    <dbReference type="NCBI Taxonomy" id="1302689"/>
    <lineage>
        <taxon>Bacteria</taxon>
        <taxon>Pseudomonadati</taxon>
        <taxon>Bacteroidota</taxon>
        <taxon>Sphingobacteriia</taxon>
        <taxon>Sphingobacteriales</taxon>
        <taxon>Sphingobacteriaceae</taxon>
        <taxon>Mucilaginibacter</taxon>
    </lineage>
</organism>
<accession>A0A1Q5ZXK2</accession>
<evidence type="ECO:0000256" key="1">
    <source>
        <dbReference type="SAM" id="MobiDB-lite"/>
    </source>
</evidence>
<name>A0A1Q5ZXK2_9SPHI</name>
<feature type="compositionally biased region" description="Polar residues" evidence="1">
    <location>
        <begin position="1"/>
        <end position="11"/>
    </location>
</feature>
<dbReference type="Proteomes" id="UP000186720">
    <property type="component" value="Unassembled WGS sequence"/>
</dbReference>
<feature type="region of interest" description="Disordered" evidence="1">
    <location>
        <begin position="1"/>
        <end position="37"/>
    </location>
</feature>
<feature type="domain" description="eCIS core" evidence="2">
    <location>
        <begin position="108"/>
        <end position="173"/>
    </location>
</feature>
<comment type="caution">
    <text evidence="3">The sequence shown here is derived from an EMBL/GenBank/DDBJ whole genome shotgun (WGS) entry which is preliminary data.</text>
</comment>
<sequence length="462" mass="51306">MYKKISNTPQPAQRVDIPGSGKARSSAAVPALQQSTVTQHQIADEATASIQRKIEDELSVQGKFTMQRLGIPEEEILQGRFNPAKLEENKTGATQHRPFQLKNNDTGMPDTLKSGLESMSGFDLSDVKVHHNSDKPAQLNAHAYAQGSEIHLAPGQEKHLPHEAWHVVQQRQGRVQPTMQMKQGVPVNDDPALENEADIMGAQALQHQSALVTKTNNVPVNPASLQLKAASQTEVLQAMWQPMPHGQDVDGATMRYDNLEETQGLQWYYKIKEPDSDSDTDDDDSKEVRAKARSEGEEVMMFTIDGANPHAELIKHKEGQWGPRTDWEELWSRVNWAKDPTVVMVPMRGVQTVADSFTTLRSEGFAGCIGLIMLQGNQRTLAHVFSGHIEDPQQWSNFDETKAKAATANTTYIFYPGGTYSFYRGSKVTEKFINDFGIQGNIIFRYNNDLSVQVSPTGIVAA</sequence>
<proteinExistence type="predicted"/>